<comment type="caution">
    <text evidence="2">The sequence shown here is derived from an EMBL/GenBank/DDBJ whole genome shotgun (WGS) entry which is preliminary data.</text>
</comment>
<reference evidence="2" key="2">
    <citation type="submission" date="2020-03" db="EMBL/GenBank/DDBJ databases">
        <title>Walnut 2.0.</title>
        <authorList>
            <person name="Marrano A."/>
            <person name="Britton M."/>
            <person name="Zimin A.V."/>
            <person name="Zaini P.A."/>
            <person name="Workman R."/>
            <person name="Puiu D."/>
            <person name="Bianco L."/>
            <person name="Allen B.J."/>
            <person name="Troggio M."/>
            <person name="Leslie C.A."/>
            <person name="Timp W."/>
            <person name="Dendekar A."/>
            <person name="Salzberg S.L."/>
            <person name="Neale D.B."/>
        </authorList>
    </citation>
    <scope>NUCLEOTIDE SEQUENCE</scope>
    <source>
        <tissue evidence="2">Leaves</tissue>
    </source>
</reference>
<dbReference type="Gramene" id="Jr04_14550_p1">
    <property type="protein sequence ID" value="cds.Jr04_14550_p1"/>
    <property type="gene ID" value="Jr04_14550"/>
</dbReference>
<organism evidence="2 3">
    <name type="scientific">Juglans regia</name>
    <name type="common">English walnut</name>
    <dbReference type="NCBI Taxonomy" id="51240"/>
    <lineage>
        <taxon>Eukaryota</taxon>
        <taxon>Viridiplantae</taxon>
        <taxon>Streptophyta</taxon>
        <taxon>Embryophyta</taxon>
        <taxon>Tracheophyta</taxon>
        <taxon>Spermatophyta</taxon>
        <taxon>Magnoliopsida</taxon>
        <taxon>eudicotyledons</taxon>
        <taxon>Gunneridae</taxon>
        <taxon>Pentapetalae</taxon>
        <taxon>rosids</taxon>
        <taxon>fabids</taxon>
        <taxon>Fagales</taxon>
        <taxon>Juglandaceae</taxon>
        <taxon>Juglans</taxon>
    </lineage>
</organism>
<dbReference type="EMBL" id="LIHL02000004">
    <property type="protein sequence ID" value="KAF5472836.1"/>
    <property type="molecule type" value="Genomic_DNA"/>
</dbReference>
<dbReference type="CDD" id="cd09272">
    <property type="entry name" value="RNase_HI_RT_Ty1"/>
    <property type="match status" value="1"/>
</dbReference>
<dbReference type="Proteomes" id="UP000619265">
    <property type="component" value="Unassembled WGS sequence"/>
</dbReference>
<evidence type="ECO:0000259" key="1">
    <source>
        <dbReference type="Pfam" id="PF07727"/>
    </source>
</evidence>
<dbReference type="InterPro" id="IPR043502">
    <property type="entry name" value="DNA/RNA_pol_sf"/>
</dbReference>
<reference evidence="2" key="1">
    <citation type="submission" date="2015-10" db="EMBL/GenBank/DDBJ databases">
        <authorList>
            <person name="Martinez-Garcia P.J."/>
            <person name="Crepeau M.W."/>
            <person name="Puiu D."/>
            <person name="Gonzalez-Ibeas D."/>
            <person name="Whalen J."/>
            <person name="Stevens K."/>
            <person name="Paul R."/>
            <person name="Butterfield T."/>
            <person name="Britton M."/>
            <person name="Reagan R."/>
            <person name="Chakraborty S."/>
            <person name="Walawage S.L."/>
            <person name="Vasquez-Gross H.A."/>
            <person name="Cardeno C."/>
            <person name="Famula R."/>
            <person name="Pratt K."/>
            <person name="Kuruganti S."/>
            <person name="Aradhya M.K."/>
            <person name="Leslie C.A."/>
            <person name="Dandekar A.M."/>
            <person name="Salzberg S.L."/>
            <person name="Wegrzyn J.L."/>
            <person name="Langley C.H."/>
            <person name="Neale D.B."/>
        </authorList>
    </citation>
    <scope>NUCLEOTIDE SEQUENCE</scope>
    <source>
        <tissue evidence="2">Leaves</tissue>
    </source>
</reference>
<sequence>ADYSLFTKRSGSSFLALLVYVDDIVVASNDPHGISALKAFLESKFKIKDLGTLKYFLGMEVARNSTGIQLCQRKYCLDILADAGLTACKPSSIPMDPKLKLTKDEGQLLHDPSEFRRLIGRLLYLTITRPDLSFSVNLLSQYMSTPRIPHLQAAYKVLHYLKKSPGQGLLFPASSSCQLISYCDSDWASCPDTRRSTTGYCVFLGQSLISWKCKKQTTISRSSAEAEYRSMAATSCELVWLKYLLVDLMVSHPQPAVLHCDSRSALHIASNPVFHERTKHIELDCHLIRDKIHEGLISTAYTPSSCQLADILTKALYSPTFYSLLRKMGVIDIHSPSCGGLLELTQQATAAPTHSPHSKPS</sequence>
<dbReference type="AlphaFoldDB" id="A0A834D2U0"/>
<dbReference type="PANTHER" id="PTHR11439:SF470">
    <property type="entry name" value="CYSTEINE-RICH RLK (RECEPTOR-LIKE PROTEIN KINASE) 8"/>
    <property type="match status" value="1"/>
</dbReference>
<evidence type="ECO:0000313" key="3">
    <source>
        <dbReference type="Proteomes" id="UP000619265"/>
    </source>
</evidence>
<dbReference type="InterPro" id="IPR013103">
    <property type="entry name" value="RVT_2"/>
</dbReference>
<feature type="domain" description="Reverse transcriptase Ty1/copia-type" evidence="1">
    <location>
        <begin position="4"/>
        <end position="95"/>
    </location>
</feature>
<feature type="non-terminal residue" evidence="2">
    <location>
        <position position="1"/>
    </location>
</feature>
<protein>
    <recommendedName>
        <fullName evidence="1">Reverse transcriptase Ty1/copia-type domain-containing protein</fullName>
    </recommendedName>
</protein>
<gene>
    <name evidence="2" type="ORF">F2P56_009513</name>
</gene>
<dbReference type="SUPFAM" id="SSF56672">
    <property type="entry name" value="DNA/RNA polymerases"/>
    <property type="match status" value="1"/>
</dbReference>
<accession>A0A834D2U0</accession>
<dbReference type="PANTHER" id="PTHR11439">
    <property type="entry name" value="GAG-POL-RELATED RETROTRANSPOSON"/>
    <property type="match status" value="1"/>
</dbReference>
<dbReference type="Pfam" id="PF07727">
    <property type="entry name" value="RVT_2"/>
    <property type="match status" value="1"/>
</dbReference>
<name>A0A834D2U0_JUGRE</name>
<evidence type="ECO:0000313" key="2">
    <source>
        <dbReference type="EMBL" id="KAF5472836.1"/>
    </source>
</evidence>
<proteinExistence type="predicted"/>